<keyword evidence="3" id="KW-1185">Reference proteome</keyword>
<reference evidence="3" key="1">
    <citation type="submission" date="2023-06" db="EMBL/GenBank/DDBJ databases">
        <title>Identification and characterization of horizontal gene transfer across gut microbiota members of farm animals based on homology search.</title>
        <authorList>
            <person name="Zeman M."/>
            <person name="Kubasova T."/>
            <person name="Jahodarova E."/>
            <person name="Nykrynova M."/>
            <person name="Rychlik I."/>
        </authorList>
    </citation>
    <scope>NUCLEOTIDE SEQUENCE [LARGE SCALE GENOMIC DNA]</scope>
    <source>
        <strain evidence="3">105_WCHN</strain>
    </source>
</reference>
<dbReference type="EMBL" id="JAUDEO010000028">
    <property type="protein sequence ID" value="MDM8334069.1"/>
    <property type="molecule type" value="Genomic_DNA"/>
</dbReference>
<evidence type="ECO:0000313" key="2">
    <source>
        <dbReference type="EMBL" id="MDM8334069.1"/>
    </source>
</evidence>
<evidence type="ECO:0000256" key="1">
    <source>
        <dbReference type="SAM" id="MobiDB-lite"/>
    </source>
</evidence>
<comment type="caution">
    <text evidence="2">The sequence shown here is derived from an EMBL/GenBank/DDBJ whole genome shotgun (WGS) entry which is preliminary data.</text>
</comment>
<protein>
    <submittedName>
        <fullName evidence="2">Uncharacterized protein</fullName>
    </submittedName>
</protein>
<sequence length="56" mass="6785">MKAGWWPRFKRGFKKNFIDFLMIFAAEDEFIHKHKKKSSMISEQDRYGTNDSQDNK</sequence>
<proteinExistence type="predicted"/>
<reference evidence="2 3" key="3">
    <citation type="submission" date="2023-06" db="EMBL/GenBank/DDBJ databases">
        <authorList>
            <person name="Zeman M."/>
            <person name="Kubasova T."/>
            <person name="Jahodarova E."/>
            <person name="Nykrynova M."/>
            <person name="Rychlik I."/>
        </authorList>
    </citation>
    <scope>NUCLEOTIDE SEQUENCE [LARGE SCALE GENOMIC DNA]</scope>
    <source>
        <strain evidence="2 3">105_WCHN</strain>
    </source>
</reference>
<evidence type="ECO:0000313" key="3">
    <source>
        <dbReference type="Proteomes" id="UP001529423"/>
    </source>
</evidence>
<feature type="compositionally biased region" description="Basic and acidic residues" evidence="1">
    <location>
        <begin position="43"/>
        <end position="56"/>
    </location>
</feature>
<name>A0ABT7VMV1_9LACO</name>
<accession>A0ABT7VMV1</accession>
<feature type="region of interest" description="Disordered" evidence="1">
    <location>
        <begin position="35"/>
        <end position="56"/>
    </location>
</feature>
<dbReference type="RefSeq" id="WP_289560322.1">
    <property type="nucleotide sequence ID" value="NZ_JAUDEO010000028.1"/>
</dbReference>
<dbReference type="Proteomes" id="UP001529423">
    <property type="component" value="Unassembled WGS sequence"/>
</dbReference>
<gene>
    <name evidence="2" type="ORF">QUW46_05735</name>
</gene>
<reference evidence="2 3" key="2">
    <citation type="submission" date="2023-06" db="EMBL/GenBank/DDBJ databases">
        <title>Identification and characterization of horizontal gene transfer across gut microbiota members of farm animals based on homology search.</title>
        <authorList>
            <person name="Schwarzerova J."/>
            <person name="Nykrynova M."/>
            <person name="Jureckova K."/>
            <person name="Cejkova D."/>
            <person name="Rychlik I."/>
        </authorList>
    </citation>
    <scope>NUCLEOTIDE SEQUENCE [LARGE SCALE GENOMIC DNA]</scope>
    <source>
        <strain evidence="2 3">105_WCHN</strain>
    </source>
</reference>
<organism evidence="2 3">
    <name type="scientific">Limosilactobacillus panis</name>
    <dbReference type="NCBI Taxonomy" id="47493"/>
    <lineage>
        <taxon>Bacteria</taxon>
        <taxon>Bacillati</taxon>
        <taxon>Bacillota</taxon>
        <taxon>Bacilli</taxon>
        <taxon>Lactobacillales</taxon>
        <taxon>Lactobacillaceae</taxon>
        <taxon>Limosilactobacillus</taxon>
    </lineage>
</organism>